<dbReference type="GO" id="GO:0031267">
    <property type="term" value="F:small GTPase binding"/>
    <property type="evidence" value="ECO:0007669"/>
    <property type="project" value="TreeGrafter"/>
</dbReference>
<feature type="compositionally biased region" description="Basic and acidic residues" evidence="1">
    <location>
        <begin position="1"/>
        <end position="12"/>
    </location>
</feature>
<gene>
    <name evidence="3" type="ORF">HII31_13088</name>
</gene>
<dbReference type="Pfam" id="PF00566">
    <property type="entry name" value="RabGAP-TBC"/>
    <property type="match status" value="1"/>
</dbReference>
<protein>
    <submittedName>
        <fullName evidence="3">TBC domain-containing protein</fullName>
    </submittedName>
</protein>
<evidence type="ECO:0000313" key="4">
    <source>
        <dbReference type="Proteomes" id="UP000660729"/>
    </source>
</evidence>
<feature type="region of interest" description="Disordered" evidence="1">
    <location>
        <begin position="269"/>
        <end position="304"/>
    </location>
</feature>
<name>A0A8H6R6P9_9PEZI</name>
<feature type="compositionally biased region" description="Polar residues" evidence="1">
    <location>
        <begin position="110"/>
        <end position="119"/>
    </location>
</feature>
<feature type="region of interest" description="Disordered" evidence="1">
    <location>
        <begin position="798"/>
        <end position="820"/>
    </location>
</feature>
<dbReference type="InterPro" id="IPR050302">
    <property type="entry name" value="Rab_GAP_TBC_domain"/>
</dbReference>
<dbReference type="AlphaFoldDB" id="A0A8H6R6P9"/>
<keyword evidence="4" id="KW-1185">Reference proteome</keyword>
<dbReference type="PROSITE" id="PS50086">
    <property type="entry name" value="TBC_RABGAP"/>
    <property type="match status" value="1"/>
</dbReference>
<dbReference type="OrthoDB" id="294251at2759"/>
<dbReference type="SUPFAM" id="SSF47923">
    <property type="entry name" value="Ypt/Rab-GAP domain of gyp1p"/>
    <property type="match status" value="2"/>
</dbReference>
<dbReference type="Gene3D" id="1.10.472.80">
    <property type="entry name" value="Ypt/Rab-GAP domain of gyp1p, domain 3"/>
    <property type="match status" value="1"/>
</dbReference>
<feature type="region of interest" description="Disordered" evidence="1">
    <location>
        <begin position="1"/>
        <end position="193"/>
    </location>
</feature>
<evidence type="ECO:0000313" key="3">
    <source>
        <dbReference type="EMBL" id="KAF7185591.1"/>
    </source>
</evidence>
<feature type="compositionally biased region" description="Polar residues" evidence="1">
    <location>
        <begin position="63"/>
        <end position="78"/>
    </location>
</feature>
<feature type="compositionally biased region" description="Low complexity" evidence="1">
    <location>
        <begin position="500"/>
        <end position="510"/>
    </location>
</feature>
<feature type="domain" description="Rab-GAP TBC" evidence="2">
    <location>
        <begin position="598"/>
        <end position="791"/>
    </location>
</feature>
<dbReference type="PANTHER" id="PTHR47219:SF9">
    <property type="entry name" value="GTPASE ACTIVATING PROTEIN AND CENTROSOME-ASSOCIATED, ISOFORM B"/>
    <property type="match status" value="1"/>
</dbReference>
<dbReference type="FunFam" id="1.10.8.270:FF:000023">
    <property type="entry name" value="TBC domain-containing protein C1778.09"/>
    <property type="match status" value="1"/>
</dbReference>
<feature type="compositionally biased region" description="Low complexity" evidence="1">
    <location>
        <begin position="475"/>
        <end position="484"/>
    </location>
</feature>
<dbReference type="SMART" id="SM00164">
    <property type="entry name" value="TBC"/>
    <property type="match status" value="1"/>
</dbReference>
<feature type="compositionally biased region" description="Low complexity" evidence="1">
    <location>
        <begin position="167"/>
        <end position="185"/>
    </location>
</feature>
<feature type="compositionally biased region" description="Polar residues" evidence="1">
    <location>
        <begin position="352"/>
        <end position="368"/>
    </location>
</feature>
<organism evidence="3 4">
    <name type="scientific">Pseudocercospora fuligena</name>
    <dbReference type="NCBI Taxonomy" id="685502"/>
    <lineage>
        <taxon>Eukaryota</taxon>
        <taxon>Fungi</taxon>
        <taxon>Dikarya</taxon>
        <taxon>Ascomycota</taxon>
        <taxon>Pezizomycotina</taxon>
        <taxon>Dothideomycetes</taxon>
        <taxon>Dothideomycetidae</taxon>
        <taxon>Mycosphaerellales</taxon>
        <taxon>Mycosphaerellaceae</taxon>
        <taxon>Pseudocercospora</taxon>
    </lineage>
</organism>
<proteinExistence type="predicted"/>
<dbReference type="InterPro" id="IPR000195">
    <property type="entry name" value="Rab-GAP-TBC_dom"/>
</dbReference>
<dbReference type="Proteomes" id="UP000660729">
    <property type="component" value="Unassembled WGS sequence"/>
</dbReference>
<evidence type="ECO:0000256" key="1">
    <source>
        <dbReference type="SAM" id="MobiDB-lite"/>
    </source>
</evidence>
<dbReference type="GO" id="GO:0005096">
    <property type="term" value="F:GTPase activator activity"/>
    <property type="evidence" value="ECO:0007669"/>
    <property type="project" value="TreeGrafter"/>
</dbReference>
<dbReference type="Gene3D" id="1.10.8.270">
    <property type="entry name" value="putative rabgap domain of human tbc1 domain family member 14 like domains"/>
    <property type="match status" value="1"/>
</dbReference>
<evidence type="ECO:0000259" key="2">
    <source>
        <dbReference type="PROSITE" id="PS50086"/>
    </source>
</evidence>
<comment type="caution">
    <text evidence="3">The sequence shown here is derived from an EMBL/GenBank/DDBJ whole genome shotgun (WGS) entry which is preliminary data.</text>
</comment>
<dbReference type="InterPro" id="IPR035969">
    <property type="entry name" value="Rab-GAP_TBC_sf"/>
</dbReference>
<dbReference type="FunFam" id="1.10.472.80:FF:000055">
    <property type="entry name" value="TBC domain-containing protein C1778.09"/>
    <property type="match status" value="1"/>
</dbReference>
<dbReference type="PANTHER" id="PTHR47219">
    <property type="entry name" value="RAB GTPASE-ACTIVATING PROTEIN 1-LIKE"/>
    <property type="match status" value="1"/>
</dbReference>
<feature type="region of interest" description="Disordered" evidence="1">
    <location>
        <begin position="352"/>
        <end position="376"/>
    </location>
</feature>
<feature type="compositionally biased region" description="Low complexity" evidence="1">
    <location>
        <begin position="40"/>
        <end position="55"/>
    </location>
</feature>
<sequence length="890" mass="98603">MRDDSHVRRDVKSQTSLSSLKSYRYEQFEEGLPPRARAVNGNGSNSRNNSPTNSPAADKSPLPFSQANTSSWSFRPRTSPSPHPPKSPIERFSVLSESDEVKRDSGIAPSVSTAASTEHFSADTRAAREPTLPTIVVQNDETAATGRSRSSSGRWQNKRENPQRSAKSNIRSASASPSRPAKMSSFEGLPTHLPATSASMDDLSLEDLASDKVGFSTRGSILFGGRKMQDLIHAQGDDKARNASSGVTTPIFSAQADNPYVLREPTVKAVTPESDTPADGHQQPDPTATQEQPRPGLVAGRRKPSVQMLQAAIHGGRVLSAEEITFSMKVRNMYEHGDERAAEWINPASVATSGKTTPELTRDSSSPDMVNGGLSVNKTRELNTDNWPLTENRSSYLSTYSRDTHELAGGIEDWEDIDSSAVDRYGFIHQDRTSGRASAMSHRSQQIGTGMQRVATSLRVEAEQPRRERKLARGPSNARSSRSVPPRPSNDWAGKKGPPSVHSTHSTSSTRNPFRSRTKRLLAEASDMLTLPPGLEDIDENEDAGKTASVLKQREWAREEKWRKMARPVKRSREAKGGGMHFEFDTIDPKLIERTWKGIPDRWRATAWHNFLAASARRRNSPATDEELIGQFHKLQAMSCADDVQIDVDVPRTIQLHVMFRRRYRGGQRLLFRVLHAMALYFPDVGYVQGMASIAVTLLCYFDEENAFVMMVRMWQLRGLESFFKENFSGLMAALEDFDNQWLLGGAVHDKLAELGITSMTYGTRWYLTLFNMSVPFPAQLRIWDVFMLLGDDLSAAPKPNPPPSARGDVTPMKGLSTSQATDSHAFGGASLDVLHATSAALIDATRGIILDSDFENAMKVLTSFIPIKDEDLLMRVARTEWKLHQKKKA</sequence>
<reference evidence="3" key="1">
    <citation type="submission" date="2020-04" db="EMBL/GenBank/DDBJ databases">
        <title>Draft genome resource of the tomato pathogen Pseudocercospora fuligena.</title>
        <authorList>
            <person name="Zaccaron A."/>
        </authorList>
    </citation>
    <scope>NUCLEOTIDE SEQUENCE</scope>
    <source>
        <strain evidence="3">PF001</strain>
    </source>
</reference>
<feature type="region of interest" description="Disordered" evidence="1">
    <location>
        <begin position="432"/>
        <end position="516"/>
    </location>
</feature>
<dbReference type="EMBL" id="JABCIY010000316">
    <property type="protein sequence ID" value="KAF7185591.1"/>
    <property type="molecule type" value="Genomic_DNA"/>
</dbReference>
<accession>A0A8H6R6P9</accession>